<gene>
    <name evidence="2" type="ORF">ENS56_07055</name>
</gene>
<dbReference type="SUPFAM" id="SSF141673">
    <property type="entry name" value="MOSC N-terminal domain-like"/>
    <property type="match status" value="1"/>
</dbReference>
<dbReference type="GO" id="GO:0003824">
    <property type="term" value="F:catalytic activity"/>
    <property type="evidence" value="ECO:0007669"/>
    <property type="project" value="InterPro"/>
</dbReference>
<dbReference type="InterPro" id="IPR005303">
    <property type="entry name" value="MOCOS_middle"/>
</dbReference>
<dbReference type="GO" id="GO:0030151">
    <property type="term" value="F:molybdenum ion binding"/>
    <property type="evidence" value="ECO:0007669"/>
    <property type="project" value="InterPro"/>
</dbReference>
<reference evidence="2" key="1">
    <citation type="journal article" date="2020" name="mSystems">
        <title>Genome- and Community-Level Interaction Insights into Carbon Utilization and Element Cycling Functions of Hydrothermarchaeota in Hydrothermal Sediment.</title>
        <authorList>
            <person name="Zhou Z."/>
            <person name="Liu Y."/>
            <person name="Xu W."/>
            <person name="Pan J."/>
            <person name="Luo Z.H."/>
            <person name="Li M."/>
        </authorList>
    </citation>
    <scope>NUCLEOTIDE SEQUENCE [LARGE SCALE GENOMIC DNA]</scope>
    <source>
        <strain evidence="2">SpSt-500</strain>
    </source>
</reference>
<sequence length="270" mass="31015">MSLFLSEIFIYPIKSLGGISLREAVVEQRGLQFDRRMMLVDESGMFITQRNYPEMALLKTEIVNDELVVYHSINKHSVRIPIRKTNYSKKNKMNVVIWDDECNAIAVSEEADKFFSDMLNINCRLVYMPDEEKRIVDPNKKYVDDEHIVSFADGYPFLIIGQSSLDDLNKRLGTPLPMNRFRTNFVFTGGEPFEEDNWKDFLIGDIKFKAVKPCARCVITTTDQQTAERNVEPLRTLSSFRKVGNKVLFGMNLISYGTGEVKIGDSINLL</sequence>
<dbReference type="PANTHER" id="PTHR14237:SF19">
    <property type="entry name" value="MITOCHONDRIAL AMIDOXIME REDUCING COMPONENT 1"/>
    <property type="match status" value="1"/>
</dbReference>
<dbReference type="AlphaFoldDB" id="A0A832DGW1"/>
<accession>A0A832DGW1</accession>
<dbReference type="Pfam" id="PF03473">
    <property type="entry name" value="MOSC"/>
    <property type="match status" value="1"/>
</dbReference>
<evidence type="ECO:0000313" key="2">
    <source>
        <dbReference type="EMBL" id="HGT47775.1"/>
    </source>
</evidence>
<dbReference type="Pfam" id="PF03476">
    <property type="entry name" value="MOSC_N"/>
    <property type="match status" value="1"/>
</dbReference>
<name>A0A832DGW1_9BACT</name>
<dbReference type="PANTHER" id="PTHR14237">
    <property type="entry name" value="MOLYBDOPTERIN COFACTOR SULFURASE MOSC"/>
    <property type="match status" value="1"/>
</dbReference>
<dbReference type="EMBL" id="DSVI01000008">
    <property type="protein sequence ID" value="HGT47775.1"/>
    <property type="molecule type" value="Genomic_DNA"/>
</dbReference>
<dbReference type="InterPro" id="IPR011037">
    <property type="entry name" value="Pyrv_Knase-like_insert_dom_sf"/>
</dbReference>
<feature type="domain" description="MOSC" evidence="1">
    <location>
        <begin position="123"/>
        <end position="270"/>
    </location>
</feature>
<organism evidence="2">
    <name type="scientific">Ignavibacterium album</name>
    <dbReference type="NCBI Taxonomy" id="591197"/>
    <lineage>
        <taxon>Bacteria</taxon>
        <taxon>Pseudomonadati</taxon>
        <taxon>Ignavibacteriota</taxon>
        <taxon>Ignavibacteria</taxon>
        <taxon>Ignavibacteriales</taxon>
        <taxon>Ignavibacteriaceae</taxon>
        <taxon>Ignavibacterium</taxon>
    </lineage>
</organism>
<comment type="caution">
    <text evidence="2">The sequence shown here is derived from an EMBL/GenBank/DDBJ whole genome shotgun (WGS) entry which is preliminary data.</text>
</comment>
<protein>
    <submittedName>
        <fullName evidence="2">MOSC domain-containing protein</fullName>
    </submittedName>
</protein>
<dbReference type="SUPFAM" id="SSF50800">
    <property type="entry name" value="PK beta-barrel domain-like"/>
    <property type="match status" value="1"/>
</dbReference>
<dbReference type="GO" id="GO:0030170">
    <property type="term" value="F:pyridoxal phosphate binding"/>
    <property type="evidence" value="ECO:0007669"/>
    <property type="project" value="InterPro"/>
</dbReference>
<evidence type="ECO:0000259" key="1">
    <source>
        <dbReference type="PROSITE" id="PS51340"/>
    </source>
</evidence>
<dbReference type="PROSITE" id="PS51340">
    <property type="entry name" value="MOSC"/>
    <property type="match status" value="1"/>
</dbReference>
<proteinExistence type="predicted"/>
<dbReference type="InterPro" id="IPR005302">
    <property type="entry name" value="MoCF_Sase_C"/>
</dbReference>